<evidence type="ECO:0000313" key="1">
    <source>
        <dbReference type="EMBL" id="TCG09305.1"/>
    </source>
</evidence>
<dbReference type="Proteomes" id="UP000294200">
    <property type="component" value="Unassembled WGS sequence"/>
</dbReference>
<dbReference type="EMBL" id="MWML01000013">
    <property type="protein sequence ID" value="TCG09305.1"/>
    <property type="molecule type" value="Genomic_DNA"/>
</dbReference>
<evidence type="ECO:0000313" key="2">
    <source>
        <dbReference type="Proteomes" id="UP000294200"/>
    </source>
</evidence>
<accession>A0A4R0XKA1</accession>
<proteinExistence type="predicted"/>
<dbReference type="AlphaFoldDB" id="A0A4R0XKA1"/>
<reference evidence="1 2" key="1">
    <citation type="submission" date="2017-02" db="EMBL/GenBank/DDBJ databases">
        <title>Paraburkholderia sophoroidis sp. nov. and Paraburkholderia steynii sp. nov. rhizobial symbionts of the fynbos legume Hypocalyptus sophoroides.</title>
        <authorList>
            <person name="Steenkamp E.T."/>
            <person name="Beukes C.W."/>
            <person name="Van Zyl E."/>
            <person name="Avontuur J."/>
            <person name="Chan W.Y."/>
            <person name="Hassen A."/>
            <person name="Palmer M."/>
            <person name="Mthombeni L."/>
            <person name="Phalane F."/>
            <person name="Sereme K."/>
            <person name="Venter S.N."/>
        </authorList>
    </citation>
    <scope>NUCLEOTIDE SEQUENCE [LARGE SCALE GENOMIC DNA]</scope>
    <source>
        <strain evidence="1 2">HC1.1ba</strain>
    </source>
</reference>
<name>A0A4R0XKA1_9BURK</name>
<protein>
    <submittedName>
        <fullName evidence="1">Uncharacterized protein</fullName>
    </submittedName>
</protein>
<gene>
    <name evidence="1" type="ORF">BZM27_05755</name>
</gene>
<organism evidence="1 2">
    <name type="scientific">Paraburkholderia steynii</name>
    <dbReference type="NCBI Taxonomy" id="1245441"/>
    <lineage>
        <taxon>Bacteria</taxon>
        <taxon>Pseudomonadati</taxon>
        <taxon>Pseudomonadota</taxon>
        <taxon>Betaproteobacteria</taxon>
        <taxon>Burkholderiales</taxon>
        <taxon>Burkholderiaceae</taxon>
        <taxon>Paraburkholderia</taxon>
    </lineage>
</organism>
<sequence length="89" mass="9838">MERTMTELEVLKAELQWALENNGDRPRTEAAIIWALEALEGADCPSHVSTERFEDAIGMTFKALFVIAKHIGPNCTSQVRRAIGLEAPA</sequence>
<comment type="caution">
    <text evidence="1">The sequence shown here is derived from an EMBL/GenBank/DDBJ whole genome shotgun (WGS) entry which is preliminary data.</text>
</comment>
<keyword evidence="2" id="KW-1185">Reference proteome</keyword>